<dbReference type="EMBL" id="JAHYIQ010000009">
    <property type="protein sequence ID" value="KAK1128965.1"/>
    <property type="molecule type" value="Genomic_DNA"/>
</dbReference>
<feature type="region of interest" description="Disordered" evidence="1">
    <location>
        <begin position="103"/>
        <end position="125"/>
    </location>
</feature>
<name>A0AA40KQN1_9HYME</name>
<reference evidence="2" key="1">
    <citation type="submission" date="2021-10" db="EMBL/GenBank/DDBJ databases">
        <title>Melipona bicolor Genome sequencing and assembly.</title>
        <authorList>
            <person name="Araujo N.S."/>
            <person name="Arias M.C."/>
        </authorList>
    </citation>
    <scope>NUCLEOTIDE SEQUENCE</scope>
    <source>
        <strain evidence="2">USP_2M_L1-L4_2017</strain>
        <tissue evidence="2">Whole body</tissue>
    </source>
</reference>
<comment type="caution">
    <text evidence="2">The sequence shown here is derived from an EMBL/GenBank/DDBJ whole genome shotgun (WGS) entry which is preliminary data.</text>
</comment>
<proteinExistence type="predicted"/>
<accession>A0AA40KQN1</accession>
<evidence type="ECO:0000256" key="1">
    <source>
        <dbReference type="SAM" id="MobiDB-lite"/>
    </source>
</evidence>
<protein>
    <submittedName>
        <fullName evidence="2">Uncharacterized protein</fullName>
    </submittedName>
</protein>
<dbReference type="Proteomes" id="UP001177670">
    <property type="component" value="Unassembled WGS sequence"/>
</dbReference>
<keyword evidence="3" id="KW-1185">Reference proteome</keyword>
<organism evidence="2 3">
    <name type="scientific">Melipona bicolor</name>
    <dbReference type="NCBI Taxonomy" id="60889"/>
    <lineage>
        <taxon>Eukaryota</taxon>
        <taxon>Metazoa</taxon>
        <taxon>Ecdysozoa</taxon>
        <taxon>Arthropoda</taxon>
        <taxon>Hexapoda</taxon>
        <taxon>Insecta</taxon>
        <taxon>Pterygota</taxon>
        <taxon>Neoptera</taxon>
        <taxon>Endopterygota</taxon>
        <taxon>Hymenoptera</taxon>
        <taxon>Apocrita</taxon>
        <taxon>Aculeata</taxon>
        <taxon>Apoidea</taxon>
        <taxon>Anthophila</taxon>
        <taxon>Apidae</taxon>
        <taxon>Melipona</taxon>
    </lineage>
</organism>
<gene>
    <name evidence="2" type="ORF">K0M31_020101</name>
</gene>
<evidence type="ECO:0000313" key="3">
    <source>
        <dbReference type="Proteomes" id="UP001177670"/>
    </source>
</evidence>
<dbReference type="AlphaFoldDB" id="A0AA40KQN1"/>
<feature type="compositionally biased region" description="Basic and acidic residues" evidence="1">
    <location>
        <begin position="104"/>
        <end position="116"/>
    </location>
</feature>
<evidence type="ECO:0000313" key="2">
    <source>
        <dbReference type="EMBL" id="KAK1128965.1"/>
    </source>
</evidence>
<sequence length="125" mass="14057">MGARRFFRYDRNLAEAEQPPWSSRPVGRASTPNDFFSLDVDVPFVGFELALSPNPASPILLHSRGLTFPFRAIRSPVVAQTNRAFFGAASIFDARVPSFEVNEEERRNAARRRESVTRSTKTNPS</sequence>